<proteinExistence type="predicted"/>
<feature type="transmembrane region" description="Helical" evidence="1">
    <location>
        <begin position="56"/>
        <end position="72"/>
    </location>
</feature>
<evidence type="ECO:0000256" key="1">
    <source>
        <dbReference type="SAM" id="Phobius"/>
    </source>
</evidence>
<reference evidence="2 3" key="1">
    <citation type="journal article" date="2013" name="Appl. Environ. Microbiol.">
        <title>The Carbohydrate Metabolism Signature of Lactococcus lactis Strain A12 Reveals Its Sourdough Ecosystem Origin.</title>
        <authorList>
            <person name="Passerini D."/>
            <person name="Coddeville M."/>
            <person name="Le Bourgeois P."/>
            <person name="Loubiere P."/>
            <person name="Ritzenthaler P."/>
            <person name="Fontagne-Faucher C."/>
            <person name="Daveran-Mingot M.L."/>
            <person name="Cocaign-Bousquet M."/>
        </authorList>
    </citation>
    <scope>NUCLEOTIDE SEQUENCE [LARGE SCALE GENOMIC DNA]</scope>
    <source>
        <strain evidence="2 3">A12</strain>
    </source>
</reference>
<dbReference type="PANTHER" id="PTHR38446:SF1">
    <property type="entry name" value="BLL0914 PROTEIN"/>
    <property type="match status" value="1"/>
</dbReference>
<evidence type="ECO:0000313" key="2">
    <source>
        <dbReference type="EMBL" id="CDG04898.1"/>
    </source>
</evidence>
<dbReference type="Proteomes" id="UP000015361">
    <property type="component" value="Unassembled WGS sequence"/>
</dbReference>
<dbReference type="PANTHER" id="PTHR38446">
    <property type="entry name" value="BLL0914 PROTEIN"/>
    <property type="match status" value="1"/>
</dbReference>
<dbReference type="Pfam" id="PF06993">
    <property type="entry name" value="DUF1304"/>
    <property type="match status" value="1"/>
</dbReference>
<evidence type="ECO:0008006" key="4">
    <source>
        <dbReference type="Google" id="ProtNLM"/>
    </source>
</evidence>
<evidence type="ECO:0000313" key="3">
    <source>
        <dbReference type="Proteomes" id="UP000015361"/>
    </source>
</evidence>
<dbReference type="InterPro" id="IPR009732">
    <property type="entry name" value="DUF1304"/>
</dbReference>
<protein>
    <recommendedName>
        <fullName evidence="4">DUF1304 domain-containing protein</fullName>
    </recommendedName>
</protein>
<accession>S6EZS7</accession>
<keyword evidence="1" id="KW-1133">Transmembrane helix</keyword>
<name>S6EZS7_LACLL</name>
<sequence length="119" mass="13254">MTILTIILSLLVALEFFYIMYLETFATSSKITSRVFNMGKEELERSSVQTLFKNQGIYNGLIGLGLIYAIFFSSAPLEIVRLLLIYIILVALYGSLTSNKKIILTQGGLAILALISSFF</sequence>
<gene>
    <name evidence="2" type="primary">ypaA</name>
    <name evidence="2" type="ORF">O9U_03270</name>
</gene>
<dbReference type="RefSeq" id="WP_021722740.1">
    <property type="nucleotide sequence ID" value="NZ_CBLU010000014.1"/>
</dbReference>
<keyword evidence="1" id="KW-0472">Membrane</keyword>
<comment type="caution">
    <text evidence="2">The sequence shown here is derived from an EMBL/GenBank/DDBJ whole genome shotgun (WGS) entry which is preliminary data.</text>
</comment>
<keyword evidence="1" id="KW-0812">Transmembrane</keyword>
<dbReference type="AlphaFoldDB" id="S6EZS7"/>
<dbReference type="EMBL" id="CBLU010000014">
    <property type="protein sequence ID" value="CDG04898.1"/>
    <property type="molecule type" value="Genomic_DNA"/>
</dbReference>
<feature type="transmembrane region" description="Helical" evidence="1">
    <location>
        <begin position="79"/>
        <end position="96"/>
    </location>
</feature>
<organism evidence="2 3">
    <name type="scientific">Lactococcus lactis subsp. lactis A12</name>
    <dbReference type="NCBI Taxonomy" id="1137134"/>
    <lineage>
        <taxon>Bacteria</taxon>
        <taxon>Bacillati</taxon>
        <taxon>Bacillota</taxon>
        <taxon>Bacilli</taxon>
        <taxon>Lactobacillales</taxon>
        <taxon>Streptococcaceae</taxon>
        <taxon>Lactococcus</taxon>
    </lineage>
</organism>